<dbReference type="InterPro" id="IPR016181">
    <property type="entry name" value="Acyl_CoA_acyltransferase"/>
</dbReference>
<evidence type="ECO:0000256" key="1">
    <source>
        <dbReference type="ARBA" id="ARBA00022598"/>
    </source>
</evidence>
<dbReference type="PANTHER" id="PTHR43334:SF1">
    <property type="entry name" value="3-HYDROXYPROPIONATE--COA LIGASE [ADP-FORMING]"/>
    <property type="match status" value="1"/>
</dbReference>
<dbReference type="Pfam" id="PF13380">
    <property type="entry name" value="CoA_binding_2"/>
    <property type="match status" value="1"/>
</dbReference>
<sequence length="883" mass="93678">MSPNRTPLQPFLAPSGIVFFGANPEAGTLGYGLLCNLRNSAFAPRLHLVSQKCAEIDGLPCHGTLAEINAPLSLALIATPAHTVAGIVEACARRGIHSAVVFTGGLRPGTPAGTQLTEMAARHKVRLFGPNALGYILPHAGLNLTPITQPVPAGNLALVSQSAAVCANILDWNHNEEFGFSAIFAPGESDDLELPEILDYLASDPKTESILLYLEGLRDARGFLSAVRAAASIKPVIAVKAGQGITSARIAELHSGARVDRDDAFDAALRRSGVLRVRAIGDMFSAARALTTPRKPHGNRLAIVTNGGGPAVMALDQAEELDIALGTMTAPTQKRLAALVPGSWSTGNPVDVMFDADPARFVGAISACLDDPGIDGVLAILTPNTYVDPLAVAEATIAAAAKADKPVFTCWLGEVHARSARAAFAKARFPTFRTPENAVAAFSFLVNWVHSQALLLETPPALSSYIAPDIAAARGIIENALDDGRSTLTLPEAKAVLAAFHIPVSQTLLATSPTEAVNVANHLGYPLAMKAAPEPGMAKSSGNVRLQLRSAPEVALAFRELTAGGHASGGVLIEPQIFKPEGRWLAVGVRQDRLFGPVISLSESGIAPVIYNARSVALPPLSTRLIDAMLDVPHVARLLGPLPGKPALAKTPLCEILLRTSEMASELPWLQRLEISSLVADSISAIAVDVSIDIQPIPEDGKRYGHMAICPYPAQLESTETLKDGSACTLRPIRPEDTAALQNFVRNLSARSKRLRFFSTLSELPQQQLARYAQIDYGRDMVIIAATESKGQIVIHGEARYSILMDGKNCDFAIVIADEMAGKGLGMRLMKRLINAAREQGLGVIRGQVLVDNEAMLGLMETLDFRIGLTDDETMVEVSFPLG</sequence>
<dbReference type="Proteomes" id="UP000886689">
    <property type="component" value="Unassembled WGS sequence"/>
</dbReference>
<dbReference type="Pfam" id="PF13302">
    <property type="entry name" value="Acetyltransf_3"/>
    <property type="match status" value="1"/>
</dbReference>
<dbReference type="Pfam" id="PF13607">
    <property type="entry name" value="Succ_CoA_lig"/>
    <property type="match status" value="1"/>
</dbReference>
<dbReference type="SUPFAM" id="SSF55729">
    <property type="entry name" value="Acyl-CoA N-acyltransferases (Nat)"/>
    <property type="match status" value="1"/>
</dbReference>
<dbReference type="InterPro" id="IPR032875">
    <property type="entry name" value="Succ_CoA_lig_flav_dom"/>
</dbReference>
<evidence type="ECO:0000259" key="5">
    <source>
        <dbReference type="PROSITE" id="PS50975"/>
    </source>
</evidence>
<gene>
    <name evidence="7" type="ORF">IPL58_14395</name>
</gene>
<evidence type="ECO:0000259" key="6">
    <source>
        <dbReference type="PROSITE" id="PS51186"/>
    </source>
</evidence>
<dbReference type="InterPro" id="IPR013815">
    <property type="entry name" value="ATP_grasp_subdomain_1"/>
</dbReference>
<dbReference type="SMART" id="SM00881">
    <property type="entry name" value="CoA_binding"/>
    <property type="match status" value="1"/>
</dbReference>
<dbReference type="InterPro" id="IPR043938">
    <property type="entry name" value="Ligase_CoA_dom"/>
</dbReference>
<keyword evidence="3 4" id="KW-0067">ATP-binding</keyword>
<dbReference type="Pfam" id="PF19045">
    <property type="entry name" value="Ligase_CoA_2"/>
    <property type="match status" value="1"/>
</dbReference>
<dbReference type="Gene3D" id="3.40.50.720">
    <property type="entry name" value="NAD(P)-binding Rossmann-like Domain"/>
    <property type="match status" value="1"/>
</dbReference>
<dbReference type="InterPro" id="IPR011761">
    <property type="entry name" value="ATP-grasp"/>
</dbReference>
<feature type="domain" description="N-acetyltransferase" evidence="6">
    <location>
        <begin position="728"/>
        <end position="883"/>
    </location>
</feature>
<evidence type="ECO:0000313" key="8">
    <source>
        <dbReference type="Proteomes" id="UP000886689"/>
    </source>
</evidence>
<dbReference type="Gene3D" id="3.40.50.261">
    <property type="entry name" value="Succinyl-CoA synthetase domains"/>
    <property type="match status" value="2"/>
</dbReference>
<dbReference type="GO" id="GO:0005524">
    <property type="term" value="F:ATP binding"/>
    <property type="evidence" value="ECO:0007669"/>
    <property type="project" value="UniProtKB-UniRule"/>
</dbReference>
<dbReference type="SUPFAM" id="SSF51735">
    <property type="entry name" value="NAD(P)-binding Rossmann-fold domains"/>
    <property type="match status" value="1"/>
</dbReference>
<evidence type="ECO:0000256" key="2">
    <source>
        <dbReference type="ARBA" id="ARBA00022741"/>
    </source>
</evidence>
<dbReference type="AlphaFoldDB" id="A0A9D7PSC2"/>
<comment type="caution">
    <text evidence="7">The sequence shown here is derived from an EMBL/GenBank/DDBJ whole genome shotgun (WGS) entry which is preliminary data.</text>
</comment>
<organism evidence="7 8">
    <name type="scientific">Candidatus Proximibacter danicus</name>
    <dbReference type="NCBI Taxonomy" id="2954365"/>
    <lineage>
        <taxon>Bacteria</taxon>
        <taxon>Pseudomonadati</taxon>
        <taxon>Pseudomonadota</taxon>
        <taxon>Betaproteobacteria</taxon>
        <taxon>Candidatus Proximibacter</taxon>
    </lineage>
</organism>
<feature type="domain" description="ATP-grasp" evidence="5">
    <location>
        <begin position="494"/>
        <end position="684"/>
    </location>
</feature>
<proteinExistence type="predicted"/>
<evidence type="ECO:0000256" key="4">
    <source>
        <dbReference type="PROSITE-ProRule" id="PRU00409"/>
    </source>
</evidence>
<dbReference type="Gene3D" id="3.30.470.20">
    <property type="entry name" value="ATP-grasp fold, B domain"/>
    <property type="match status" value="1"/>
</dbReference>
<dbReference type="EMBL" id="JADJUC010000027">
    <property type="protein sequence ID" value="MBK8525118.1"/>
    <property type="molecule type" value="Genomic_DNA"/>
</dbReference>
<dbReference type="Gene3D" id="3.40.630.30">
    <property type="match status" value="1"/>
</dbReference>
<dbReference type="GO" id="GO:0046872">
    <property type="term" value="F:metal ion binding"/>
    <property type="evidence" value="ECO:0007669"/>
    <property type="project" value="InterPro"/>
</dbReference>
<dbReference type="InterPro" id="IPR003781">
    <property type="entry name" value="CoA-bd"/>
</dbReference>
<dbReference type="Pfam" id="PF13549">
    <property type="entry name" value="ATP-grasp_5"/>
    <property type="match status" value="1"/>
</dbReference>
<evidence type="ECO:0000256" key="3">
    <source>
        <dbReference type="ARBA" id="ARBA00022840"/>
    </source>
</evidence>
<dbReference type="InterPro" id="IPR036291">
    <property type="entry name" value="NAD(P)-bd_dom_sf"/>
</dbReference>
<keyword evidence="2 4" id="KW-0547">Nucleotide-binding</keyword>
<protein>
    <submittedName>
        <fullName evidence="7">GNAT family N-acetyltransferase</fullName>
    </submittedName>
</protein>
<dbReference type="SUPFAM" id="SSF52210">
    <property type="entry name" value="Succinyl-CoA synthetase domains"/>
    <property type="match status" value="2"/>
</dbReference>
<accession>A0A9D7PSC2</accession>
<reference evidence="7" key="1">
    <citation type="submission" date="2020-10" db="EMBL/GenBank/DDBJ databases">
        <title>Connecting structure to function with the recovery of over 1000 high-quality activated sludge metagenome-assembled genomes encoding full-length rRNA genes using long-read sequencing.</title>
        <authorList>
            <person name="Singleton C.M."/>
            <person name="Petriglieri F."/>
            <person name="Kristensen J.M."/>
            <person name="Kirkegaard R.H."/>
            <person name="Michaelsen T.Y."/>
            <person name="Andersen M.H."/>
            <person name="Karst S.M."/>
            <person name="Dueholm M.S."/>
            <person name="Nielsen P.H."/>
            <person name="Albertsen M."/>
        </authorList>
    </citation>
    <scope>NUCLEOTIDE SEQUENCE</scope>
    <source>
        <strain evidence="7">Hirt_18-Q3-R61-65_BATAC.395</strain>
    </source>
</reference>
<dbReference type="InterPro" id="IPR000182">
    <property type="entry name" value="GNAT_dom"/>
</dbReference>
<dbReference type="PROSITE" id="PS50975">
    <property type="entry name" value="ATP_GRASP"/>
    <property type="match status" value="1"/>
</dbReference>
<dbReference type="InterPro" id="IPR051538">
    <property type="entry name" value="Acyl-CoA_Synth/Transferase"/>
</dbReference>
<dbReference type="PROSITE" id="PS51186">
    <property type="entry name" value="GNAT"/>
    <property type="match status" value="1"/>
</dbReference>
<evidence type="ECO:0000313" key="7">
    <source>
        <dbReference type="EMBL" id="MBK8525118.1"/>
    </source>
</evidence>
<name>A0A9D7PSC2_9PROT</name>
<keyword evidence="1" id="KW-0436">Ligase</keyword>
<dbReference type="GO" id="GO:0043758">
    <property type="term" value="F:acetate-CoA ligase (ADP-forming) activity"/>
    <property type="evidence" value="ECO:0007669"/>
    <property type="project" value="InterPro"/>
</dbReference>
<dbReference type="InterPro" id="IPR016102">
    <property type="entry name" value="Succinyl-CoA_synth-like"/>
</dbReference>
<dbReference type="GO" id="GO:0016747">
    <property type="term" value="F:acyltransferase activity, transferring groups other than amino-acyl groups"/>
    <property type="evidence" value="ECO:0007669"/>
    <property type="project" value="InterPro"/>
</dbReference>
<dbReference type="Gene3D" id="3.30.1490.20">
    <property type="entry name" value="ATP-grasp fold, A domain"/>
    <property type="match status" value="1"/>
</dbReference>
<dbReference type="SUPFAM" id="SSF56059">
    <property type="entry name" value="Glutathione synthetase ATP-binding domain-like"/>
    <property type="match status" value="1"/>
</dbReference>
<dbReference type="PANTHER" id="PTHR43334">
    <property type="entry name" value="ACETATE--COA LIGASE [ADP-FORMING]"/>
    <property type="match status" value="1"/>
</dbReference>